<keyword evidence="1" id="KW-0175">Coiled coil</keyword>
<accession>A0A3Q0S3D6</accession>
<protein>
    <recommendedName>
        <fullName evidence="3">L1 transposable element RRM domain-containing protein</fullName>
    </recommendedName>
</protein>
<dbReference type="FunFam" id="3.30.70.1820:FF:000004">
    <property type="entry name" value="Uncharacterized protein"/>
    <property type="match status" value="1"/>
</dbReference>
<dbReference type="STRING" id="61819.ENSACIP00000017327"/>
<proteinExistence type="predicted"/>
<evidence type="ECO:0000313" key="4">
    <source>
        <dbReference type="Ensembl" id="ENSACIP00000017327.1"/>
    </source>
</evidence>
<dbReference type="Gene3D" id="3.30.70.1820">
    <property type="entry name" value="L1 transposable element, RRM domain"/>
    <property type="match status" value="1"/>
</dbReference>
<dbReference type="InterPro" id="IPR043636">
    <property type="entry name" value="L1_RRM_dom"/>
</dbReference>
<evidence type="ECO:0000259" key="3">
    <source>
        <dbReference type="Pfam" id="PF02994"/>
    </source>
</evidence>
<dbReference type="InterPro" id="IPR004244">
    <property type="entry name" value="Transposase_22"/>
</dbReference>
<dbReference type="Ensembl" id="ENSACIT00000017797.1">
    <property type="protein sequence ID" value="ENSACIP00000017327.1"/>
    <property type="gene ID" value="ENSACIG00000013512.1"/>
</dbReference>
<evidence type="ECO:0000313" key="5">
    <source>
        <dbReference type="Proteomes" id="UP000261340"/>
    </source>
</evidence>
<feature type="region of interest" description="Disordered" evidence="2">
    <location>
        <begin position="1"/>
        <end position="36"/>
    </location>
</feature>
<feature type="domain" description="L1 transposable element RRM" evidence="3">
    <location>
        <begin position="127"/>
        <end position="218"/>
    </location>
</feature>
<reference evidence="4" key="2">
    <citation type="submission" date="2025-09" db="UniProtKB">
        <authorList>
            <consortium name="Ensembl"/>
        </authorList>
    </citation>
    <scope>IDENTIFICATION</scope>
</reference>
<organism evidence="4 5">
    <name type="scientific">Amphilophus citrinellus</name>
    <name type="common">Midas cichlid</name>
    <name type="synonym">Cichlasoma citrinellum</name>
    <dbReference type="NCBI Taxonomy" id="61819"/>
    <lineage>
        <taxon>Eukaryota</taxon>
        <taxon>Metazoa</taxon>
        <taxon>Chordata</taxon>
        <taxon>Craniata</taxon>
        <taxon>Vertebrata</taxon>
        <taxon>Euteleostomi</taxon>
        <taxon>Actinopterygii</taxon>
        <taxon>Neopterygii</taxon>
        <taxon>Teleostei</taxon>
        <taxon>Neoteleostei</taxon>
        <taxon>Acanthomorphata</taxon>
        <taxon>Ovalentaria</taxon>
        <taxon>Cichlomorphae</taxon>
        <taxon>Cichliformes</taxon>
        <taxon>Cichlidae</taxon>
        <taxon>New World cichlids</taxon>
        <taxon>Cichlasomatinae</taxon>
        <taxon>Heroini</taxon>
        <taxon>Amphilophus</taxon>
    </lineage>
</organism>
<dbReference type="Pfam" id="PF02994">
    <property type="entry name" value="Transposase_22"/>
    <property type="match status" value="1"/>
</dbReference>
<keyword evidence="5" id="KW-1185">Reference proteome</keyword>
<name>A0A3Q0S3D6_AMPCI</name>
<dbReference type="GeneTree" id="ENSGT00940000160789"/>
<dbReference type="PANTHER" id="PTHR11505">
    <property type="entry name" value="L1 TRANSPOSABLE ELEMENT-RELATED"/>
    <property type="match status" value="1"/>
</dbReference>
<feature type="coiled-coil region" evidence="1">
    <location>
        <begin position="37"/>
        <end position="124"/>
    </location>
</feature>
<evidence type="ECO:0000256" key="1">
    <source>
        <dbReference type="SAM" id="Coils"/>
    </source>
</evidence>
<sequence>MSTLRKEADKKSKSTTKKETSQYTEAVADGREPKDNMEVLLTELTQLRKEHTDASNNTKAALSRVELSLKDVLERTTKLEQQITDTNQRVSDTEDQLLRHDRVLRYMLQRKAKLSAKCEDLESRTRRNNLRIYGIPEGEEKNDMISFIIDMMRASLKLPQDMDLCVERAHRSLNMKPKDSAPPRSIIVRFSNYRVKEKIIQMAWNRRDVAYHGRKIYFDQDYTANIQKKRKQVREVIKQLKDKNVRAVSPFPAQLRIYLDSGTKTFTTLARAASTLEDLGIHIKVDEHERCREELLGNPWTTAPGKAGEAMLSVSDMQALLQGEK</sequence>
<reference evidence="4" key="1">
    <citation type="submission" date="2025-08" db="UniProtKB">
        <authorList>
            <consortium name="Ensembl"/>
        </authorList>
    </citation>
    <scope>IDENTIFICATION</scope>
</reference>
<dbReference type="Proteomes" id="UP000261340">
    <property type="component" value="Unplaced"/>
</dbReference>
<evidence type="ECO:0000256" key="2">
    <source>
        <dbReference type="SAM" id="MobiDB-lite"/>
    </source>
</evidence>
<feature type="compositionally biased region" description="Basic and acidic residues" evidence="2">
    <location>
        <begin position="1"/>
        <end position="20"/>
    </location>
</feature>
<dbReference type="OMA" id="HENQVNS"/>
<dbReference type="AlphaFoldDB" id="A0A3Q0S3D6"/>